<dbReference type="Pfam" id="PF01425">
    <property type="entry name" value="Amidase"/>
    <property type="match status" value="1"/>
</dbReference>
<evidence type="ECO:0000256" key="3">
    <source>
        <dbReference type="ARBA" id="ARBA00012922"/>
    </source>
</evidence>
<evidence type="ECO:0000313" key="8">
    <source>
        <dbReference type="EMBL" id="KAF2012427.1"/>
    </source>
</evidence>
<dbReference type="PIRSF" id="PIRSF001221">
    <property type="entry name" value="Amidase_fungi"/>
    <property type="match status" value="1"/>
</dbReference>
<feature type="binding site" evidence="6">
    <location>
        <position position="186"/>
    </location>
    <ligand>
        <name>substrate</name>
    </ligand>
</feature>
<feature type="domain" description="Amidase" evidence="7">
    <location>
        <begin position="82"/>
        <end position="528"/>
    </location>
</feature>
<evidence type="ECO:0000256" key="6">
    <source>
        <dbReference type="PIRSR" id="PIRSR001221-2"/>
    </source>
</evidence>
<protein>
    <recommendedName>
        <fullName evidence="3">amidase</fullName>
        <ecNumber evidence="3">3.5.1.4</ecNumber>
    </recommendedName>
</protein>
<dbReference type="Gene3D" id="3.90.1300.10">
    <property type="entry name" value="Amidase signature (AS) domain"/>
    <property type="match status" value="1"/>
</dbReference>
<feature type="active site" description="Charge relay system" evidence="5">
    <location>
        <position position="212"/>
    </location>
</feature>
<dbReference type="Proteomes" id="UP000799778">
    <property type="component" value="Unassembled WGS sequence"/>
</dbReference>
<dbReference type="InterPro" id="IPR023631">
    <property type="entry name" value="Amidase_dom"/>
</dbReference>
<dbReference type="OrthoDB" id="6428749at2759"/>
<dbReference type="PANTHER" id="PTHR46072">
    <property type="entry name" value="AMIDASE-RELATED-RELATED"/>
    <property type="match status" value="1"/>
</dbReference>
<comment type="similarity">
    <text evidence="2">Belongs to the amidase family.</text>
</comment>
<dbReference type="AlphaFoldDB" id="A0A6A5XHU3"/>
<dbReference type="PROSITE" id="PS00571">
    <property type="entry name" value="AMIDASES"/>
    <property type="match status" value="1"/>
</dbReference>
<evidence type="ECO:0000256" key="5">
    <source>
        <dbReference type="PIRSR" id="PIRSR001221-1"/>
    </source>
</evidence>
<dbReference type="GeneID" id="54279789"/>
<gene>
    <name evidence="8" type="ORF">BU24DRAFT_252249</name>
</gene>
<feature type="binding site" evidence="6">
    <location>
        <begin position="233"/>
        <end position="236"/>
    </location>
    <ligand>
        <name>substrate</name>
    </ligand>
</feature>
<evidence type="ECO:0000256" key="4">
    <source>
        <dbReference type="ARBA" id="ARBA00022801"/>
    </source>
</evidence>
<dbReference type="InterPro" id="IPR020556">
    <property type="entry name" value="Amidase_CS"/>
</dbReference>
<dbReference type="PANTHER" id="PTHR46072:SF4">
    <property type="entry name" value="AMIDASE C550.07-RELATED"/>
    <property type="match status" value="1"/>
</dbReference>
<feature type="binding site" evidence="6">
    <location>
        <position position="212"/>
    </location>
    <ligand>
        <name>substrate</name>
    </ligand>
</feature>
<dbReference type="RefSeq" id="XP_033380766.1">
    <property type="nucleotide sequence ID" value="XM_033522392.1"/>
</dbReference>
<evidence type="ECO:0000256" key="2">
    <source>
        <dbReference type="ARBA" id="ARBA00009199"/>
    </source>
</evidence>
<accession>A0A6A5XHU3</accession>
<feature type="active site" description="Charge relay system" evidence="5">
    <location>
        <position position="137"/>
    </location>
</feature>
<dbReference type="InterPro" id="IPR036928">
    <property type="entry name" value="AS_sf"/>
</dbReference>
<dbReference type="SUPFAM" id="SSF75304">
    <property type="entry name" value="Amidase signature (AS) enzymes"/>
    <property type="match status" value="1"/>
</dbReference>
<evidence type="ECO:0000256" key="1">
    <source>
        <dbReference type="ARBA" id="ARBA00001311"/>
    </source>
</evidence>
<organism evidence="8 9">
    <name type="scientific">Aaosphaeria arxii CBS 175.79</name>
    <dbReference type="NCBI Taxonomy" id="1450172"/>
    <lineage>
        <taxon>Eukaryota</taxon>
        <taxon>Fungi</taxon>
        <taxon>Dikarya</taxon>
        <taxon>Ascomycota</taxon>
        <taxon>Pezizomycotina</taxon>
        <taxon>Dothideomycetes</taxon>
        <taxon>Pleosporomycetidae</taxon>
        <taxon>Pleosporales</taxon>
        <taxon>Pleosporales incertae sedis</taxon>
        <taxon>Aaosphaeria</taxon>
    </lineage>
</organism>
<keyword evidence="9" id="KW-1185">Reference proteome</keyword>
<reference evidence="8" key="1">
    <citation type="journal article" date="2020" name="Stud. Mycol.">
        <title>101 Dothideomycetes genomes: a test case for predicting lifestyles and emergence of pathogens.</title>
        <authorList>
            <person name="Haridas S."/>
            <person name="Albert R."/>
            <person name="Binder M."/>
            <person name="Bloem J."/>
            <person name="Labutti K."/>
            <person name="Salamov A."/>
            <person name="Andreopoulos B."/>
            <person name="Baker S."/>
            <person name="Barry K."/>
            <person name="Bills G."/>
            <person name="Bluhm B."/>
            <person name="Cannon C."/>
            <person name="Castanera R."/>
            <person name="Culley D."/>
            <person name="Daum C."/>
            <person name="Ezra D."/>
            <person name="Gonzalez J."/>
            <person name="Henrissat B."/>
            <person name="Kuo A."/>
            <person name="Liang C."/>
            <person name="Lipzen A."/>
            <person name="Lutzoni F."/>
            <person name="Magnuson J."/>
            <person name="Mondo S."/>
            <person name="Nolan M."/>
            <person name="Ohm R."/>
            <person name="Pangilinan J."/>
            <person name="Park H.-J."/>
            <person name="Ramirez L."/>
            <person name="Alfaro M."/>
            <person name="Sun H."/>
            <person name="Tritt A."/>
            <person name="Yoshinaga Y."/>
            <person name="Zwiers L.-H."/>
            <person name="Turgeon B."/>
            <person name="Goodwin S."/>
            <person name="Spatafora J."/>
            <person name="Crous P."/>
            <person name="Grigoriev I."/>
        </authorList>
    </citation>
    <scope>NUCLEOTIDE SEQUENCE</scope>
    <source>
        <strain evidence="8">CBS 175.79</strain>
    </source>
</reference>
<comment type="catalytic activity">
    <reaction evidence="1">
        <text>a monocarboxylic acid amide + H2O = a monocarboxylate + NH4(+)</text>
        <dbReference type="Rhea" id="RHEA:12020"/>
        <dbReference type="ChEBI" id="CHEBI:15377"/>
        <dbReference type="ChEBI" id="CHEBI:28938"/>
        <dbReference type="ChEBI" id="CHEBI:35757"/>
        <dbReference type="ChEBI" id="CHEBI:83628"/>
        <dbReference type="EC" id="3.5.1.4"/>
    </reaction>
</comment>
<name>A0A6A5XHU3_9PLEO</name>
<keyword evidence="4" id="KW-0378">Hydrolase</keyword>
<feature type="active site" description="Acyl-ester intermediate" evidence="5">
    <location>
        <position position="236"/>
    </location>
</feature>
<dbReference type="GO" id="GO:0004040">
    <property type="term" value="F:amidase activity"/>
    <property type="evidence" value="ECO:0007669"/>
    <property type="project" value="UniProtKB-EC"/>
</dbReference>
<evidence type="ECO:0000313" key="9">
    <source>
        <dbReference type="Proteomes" id="UP000799778"/>
    </source>
</evidence>
<evidence type="ECO:0000259" key="7">
    <source>
        <dbReference type="Pfam" id="PF01425"/>
    </source>
</evidence>
<proteinExistence type="inferred from homology"/>
<sequence length="542" mass="59890">MPPKKPSNKRSWQAIASEAQAHRDSTIAELSPSVPGLPEKLPKDVTSLPKRLLDETTISITDLPPDRLLDSLASGHLSAVTVTKAYLQRAAVSQGLVNCLTELLPRLALQRAGELDVYLKEHGKPIGPLHGLPISVKEHIGFKGLRCSTGYIGLWDNIAKEDAHILQLLNAAGAVFHCRTTIPQTMMHLETDSNLYGVTVNPYNVNLTSGGSSGGEGALVALHGSCLGIGSDVGGSIRSPAANCGIYGFKPTAFRIPTDGWGYMMAGADTVESVLGPLSTTVSGLHLFMKTIIDAEPWRTEPALIPLPWREIILTEKLKIGVLWHDDVVKPHPPITRALRQVADRLRGINVEVVDFPARLHDEAWAILASLYYTDGGEYDTETIDSAGEPWRPLSTWMLKENPCVQKLTVGELTYWLEEREAYRKEYAIHWNNLDVDAILCPVGPGVAPKHNTAKYWWYTSQWNLLDYPGAVFPVTKVNKEIDKPEGRGKFLSDLDEANSKLYDPQEFHGLPISLQLVGRRFEDEKVLKILEYITHRISLPC</sequence>
<dbReference type="EC" id="3.5.1.4" evidence="3"/>
<dbReference type="EMBL" id="ML978072">
    <property type="protein sequence ID" value="KAF2012427.1"/>
    <property type="molecule type" value="Genomic_DNA"/>
</dbReference>